<dbReference type="GO" id="GO:0005524">
    <property type="term" value="F:ATP binding"/>
    <property type="evidence" value="ECO:0007669"/>
    <property type="project" value="UniProtKB-KW"/>
</dbReference>
<dbReference type="FunFam" id="3.30.565.10:FF:000006">
    <property type="entry name" value="Sensor histidine kinase WalK"/>
    <property type="match status" value="1"/>
</dbReference>
<keyword evidence="17" id="KW-1185">Reference proteome</keyword>
<dbReference type="InterPro" id="IPR013656">
    <property type="entry name" value="PAS_4"/>
</dbReference>
<evidence type="ECO:0000313" key="16">
    <source>
        <dbReference type="EMBL" id="AFM27676.1"/>
    </source>
</evidence>
<dbReference type="InterPro" id="IPR050351">
    <property type="entry name" value="BphY/WalK/GraS-like"/>
</dbReference>
<dbReference type="PANTHER" id="PTHR45453">
    <property type="entry name" value="PHOSPHATE REGULON SENSOR PROTEIN PHOR"/>
    <property type="match status" value="1"/>
</dbReference>
<dbReference type="GO" id="GO:0016036">
    <property type="term" value="P:cellular response to phosphate starvation"/>
    <property type="evidence" value="ECO:0007669"/>
    <property type="project" value="TreeGrafter"/>
</dbReference>
<accession>I4CDN5</accession>
<evidence type="ECO:0000256" key="2">
    <source>
        <dbReference type="ARBA" id="ARBA00004236"/>
    </source>
</evidence>
<dbReference type="KEGG" id="dti:Desti_5066"/>
<keyword evidence="10" id="KW-0902">Two-component regulatory system</keyword>
<keyword evidence="9" id="KW-0067">ATP-binding</keyword>
<dbReference type="SMART" id="SM00388">
    <property type="entry name" value="HisKA"/>
    <property type="match status" value="1"/>
</dbReference>
<name>I4CDN5_DESTA</name>
<dbReference type="Gene3D" id="1.10.287.130">
    <property type="match status" value="1"/>
</dbReference>
<feature type="domain" description="HAMP" evidence="15">
    <location>
        <begin position="189"/>
        <end position="241"/>
    </location>
</feature>
<feature type="transmembrane region" description="Helical" evidence="12">
    <location>
        <begin position="12"/>
        <end position="31"/>
    </location>
</feature>
<dbReference type="EC" id="2.7.13.3" evidence="3"/>
<dbReference type="OrthoDB" id="9813151at2"/>
<dbReference type="InterPro" id="IPR003594">
    <property type="entry name" value="HATPase_dom"/>
</dbReference>
<dbReference type="NCBIfam" id="TIGR00229">
    <property type="entry name" value="sensory_box"/>
    <property type="match status" value="1"/>
</dbReference>
<protein>
    <recommendedName>
        <fullName evidence="3">histidine kinase</fullName>
        <ecNumber evidence="3">2.7.13.3</ecNumber>
    </recommendedName>
</protein>
<dbReference type="SMART" id="SM00091">
    <property type="entry name" value="PAS"/>
    <property type="match status" value="1"/>
</dbReference>
<keyword evidence="4" id="KW-1003">Cell membrane</keyword>
<dbReference type="eggNOG" id="COG5002">
    <property type="taxonomic scope" value="Bacteria"/>
</dbReference>
<feature type="domain" description="Histidine kinase" evidence="13">
    <location>
        <begin position="370"/>
        <end position="589"/>
    </location>
</feature>
<evidence type="ECO:0000256" key="6">
    <source>
        <dbReference type="ARBA" id="ARBA00022679"/>
    </source>
</evidence>
<dbReference type="SUPFAM" id="SSF47384">
    <property type="entry name" value="Homodimeric domain of signal transducing histidine kinase"/>
    <property type="match status" value="1"/>
</dbReference>
<keyword evidence="12" id="KW-0812">Transmembrane</keyword>
<evidence type="ECO:0000256" key="7">
    <source>
        <dbReference type="ARBA" id="ARBA00022741"/>
    </source>
</evidence>
<keyword evidence="12" id="KW-1133">Transmembrane helix</keyword>
<dbReference type="CDD" id="cd00075">
    <property type="entry name" value="HATPase"/>
    <property type="match status" value="1"/>
</dbReference>
<feature type="transmembrane region" description="Helical" evidence="12">
    <location>
        <begin position="169"/>
        <end position="187"/>
    </location>
</feature>
<evidence type="ECO:0000256" key="10">
    <source>
        <dbReference type="ARBA" id="ARBA00023012"/>
    </source>
</evidence>
<dbReference type="Pfam" id="PF02518">
    <property type="entry name" value="HATPase_c"/>
    <property type="match status" value="1"/>
</dbReference>
<dbReference type="RefSeq" id="WP_014812779.1">
    <property type="nucleotide sequence ID" value="NC_018025.1"/>
</dbReference>
<evidence type="ECO:0000256" key="5">
    <source>
        <dbReference type="ARBA" id="ARBA00022553"/>
    </source>
</evidence>
<gene>
    <name evidence="16" type="ordered locus">Desti_5066</name>
</gene>
<dbReference type="PROSITE" id="PS50109">
    <property type="entry name" value="HIS_KIN"/>
    <property type="match status" value="1"/>
</dbReference>
<dbReference type="AlphaFoldDB" id="I4CDN5"/>
<dbReference type="Gene3D" id="3.30.565.10">
    <property type="entry name" value="Histidine kinase-like ATPase, C-terminal domain"/>
    <property type="match status" value="1"/>
</dbReference>
<dbReference type="Gene3D" id="3.30.450.20">
    <property type="entry name" value="PAS domain"/>
    <property type="match status" value="2"/>
</dbReference>
<dbReference type="Gene3D" id="6.10.340.10">
    <property type="match status" value="1"/>
</dbReference>
<dbReference type="PANTHER" id="PTHR45453:SF1">
    <property type="entry name" value="PHOSPHATE REGULON SENSOR PROTEIN PHOR"/>
    <property type="match status" value="1"/>
</dbReference>
<dbReference type="InterPro" id="IPR036097">
    <property type="entry name" value="HisK_dim/P_sf"/>
</dbReference>
<dbReference type="Pfam" id="PF00512">
    <property type="entry name" value="HisKA"/>
    <property type="match status" value="1"/>
</dbReference>
<evidence type="ECO:0000256" key="1">
    <source>
        <dbReference type="ARBA" id="ARBA00000085"/>
    </source>
</evidence>
<dbReference type="GO" id="GO:0005886">
    <property type="term" value="C:plasma membrane"/>
    <property type="evidence" value="ECO:0007669"/>
    <property type="project" value="UniProtKB-SubCell"/>
</dbReference>
<dbReference type="CDD" id="cd00082">
    <property type="entry name" value="HisKA"/>
    <property type="match status" value="1"/>
</dbReference>
<keyword evidence="11 12" id="KW-0472">Membrane</keyword>
<dbReference type="CDD" id="cd00130">
    <property type="entry name" value="PAS"/>
    <property type="match status" value="1"/>
</dbReference>
<dbReference type="InterPro" id="IPR000014">
    <property type="entry name" value="PAS"/>
</dbReference>
<dbReference type="InterPro" id="IPR035965">
    <property type="entry name" value="PAS-like_dom_sf"/>
</dbReference>
<feature type="domain" description="PAS" evidence="14">
    <location>
        <begin position="246"/>
        <end position="310"/>
    </location>
</feature>
<dbReference type="InterPro" id="IPR036890">
    <property type="entry name" value="HATPase_C_sf"/>
</dbReference>
<dbReference type="Proteomes" id="UP000006055">
    <property type="component" value="Chromosome"/>
</dbReference>
<reference evidence="17" key="1">
    <citation type="submission" date="2012-06" db="EMBL/GenBank/DDBJ databases">
        <title>Complete sequence of chromosome of Desulfomonile tiedjei DSM 6799.</title>
        <authorList>
            <person name="Lucas S."/>
            <person name="Copeland A."/>
            <person name="Lapidus A."/>
            <person name="Glavina del Rio T."/>
            <person name="Dalin E."/>
            <person name="Tice H."/>
            <person name="Bruce D."/>
            <person name="Goodwin L."/>
            <person name="Pitluck S."/>
            <person name="Peters L."/>
            <person name="Ovchinnikova G."/>
            <person name="Zeytun A."/>
            <person name="Lu M."/>
            <person name="Kyrpides N."/>
            <person name="Mavromatis K."/>
            <person name="Ivanova N."/>
            <person name="Brettin T."/>
            <person name="Detter J.C."/>
            <person name="Han C."/>
            <person name="Larimer F."/>
            <person name="Land M."/>
            <person name="Hauser L."/>
            <person name="Markowitz V."/>
            <person name="Cheng J.-F."/>
            <person name="Hugenholtz P."/>
            <person name="Woyke T."/>
            <person name="Wu D."/>
            <person name="Spring S."/>
            <person name="Schroeder M."/>
            <person name="Brambilla E."/>
            <person name="Klenk H.-P."/>
            <person name="Eisen J.A."/>
        </authorList>
    </citation>
    <scope>NUCLEOTIDE SEQUENCE [LARGE SCALE GENOMIC DNA]</scope>
    <source>
        <strain evidence="17">ATCC 49306 / DSM 6799 / DCB-1</strain>
    </source>
</reference>
<evidence type="ECO:0000259" key="15">
    <source>
        <dbReference type="PROSITE" id="PS50885"/>
    </source>
</evidence>
<evidence type="ECO:0000256" key="11">
    <source>
        <dbReference type="ARBA" id="ARBA00023136"/>
    </source>
</evidence>
<dbReference type="EMBL" id="CP003360">
    <property type="protein sequence ID" value="AFM27676.1"/>
    <property type="molecule type" value="Genomic_DNA"/>
</dbReference>
<comment type="catalytic activity">
    <reaction evidence="1">
        <text>ATP + protein L-histidine = ADP + protein N-phospho-L-histidine.</text>
        <dbReference type="EC" id="2.7.13.3"/>
    </reaction>
</comment>
<dbReference type="GO" id="GO:0004721">
    <property type="term" value="F:phosphoprotein phosphatase activity"/>
    <property type="evidence" value="ECO:0007669"/>
    <property type="project" value="TreeGrafter"/>
</dbReference>
<dbReference type="InterPro" id="IPR005467">
    <property type="entry name" value="His_kinase_dom"/>
</dbReference>
<comment type="subcellular location">
    <subcellularLocation>
        <location evidence="2">Cell membrane</location>
    </subcellularLocation>
</comment>
<evidence type="ECO:0000256" key="12">
    <source>
        <dbReference type="SAM" id="Phobius"/>
    </source>
</evidence>
<dbReference type="InterPro" id="IPR004358">
    <property type="entry name" value="Sig_transdc_His_kin-like_C"/>
</dbReference>
<proteinExistence type="predicted"/>
<dbReference type="InterPro" id="IPR003660">
    <property type="entry name" value="HAMP_dom"/>
</dbReference>
<dbReference type="GO" id="GO:0000155">
    <property type="term" value="F:phosphorelay sensor kinase activity"/>
    <property type="evidence" value="ECO:0007669"/>
    <property type="project" value="InterPro"/>
</dbReference>
<sequence>MGTKPTLFWRFYPASLLIVLLSLITMCWYVSRIATEQFTERAVNELLSEAHIARELVGDRFSEQNAPEIDAMLKKLGRHPSSRITVALPNGVILGDSQLDLANMDQFFDRPEIKEALSGKTGMATRKSLTMNATVLFVAIPVQNQGNTIGVVRAASPEISFDFFQWTRVPLFWILLIGLPALLSFYWSRKLAKSLHQYRTAAEMLTHSDLEHRLNERDTSEFEALTDAMNTMSEEVHSRIAAILRQRNELEAVLSGMLESVMVVDIEERIVRLNKSAERLFRTSLDKVKGKTIQEAIRHTELHRFVEDTLACGDPLEGDIMIIGPSDVFLQARGSTLRDTRGNVLGALIVLNDVTRLKTLENIRRDFVANVSHELKTPITSIKGFLETLREGAWEDRENAERFMDIMLKHTNRLDAIIDDLLSLSRIERDTERGEVLLDIGSVRDVLELVVKEAKEKAKDKDMTIDFRAPDELVARINPSLLEQALMNLVENSIKYSDSGKTISISADRGPKEIIIRVKDQGYGISQEHLSRIFERFYRVDKARDRKIGGTGLGLAIVKHIVHAHGGRVGVESSPGKGSTFSIFLPADSKDLHEMLPR</sequence>
<evidence type="ECO:0000256" key="9">
    <source>
        <dbReference type="ARBA" id="ARBA00022840"/>
    </source>
</evidence>
<keyword evidence="6" id="KW-0808">Transferase</keyword>
<evidence type="ECO:0000256" key="4">
    <source>
        <dbReference type="ARBA" id="ARBA00022475"/>
    </source>
</evidence>
<evidence type="ECO:0000256" key="8">
    <source>
        <dbReference type="ARBA" id="ARBA00022777"/>
    </source>
</evidence>
<dbReference type="STRING" id="706587.Desti_5066"/>
<dbReference type="HOGENOM" id="CLU_000445_89_2_7"/>
<evidence type="ECO:0000256" key="3">
    <source>
        <dbReference type="ARBA" id="ARBA00012438"/>
    </source>
</evidence>
<keyword evidence="5" id="KW-0597">Phosphoprotein</keyword>
<dbReference type="FunFam" id="1.10.287.130:FF:000008">
    <property type="entry name" value="Two-component sensor histidine kinase"/>
    <property type="match status" value="1"/>
</dbReference>
<dbReference type="PROSITE" id="PS50112">
    <property type="entry name" value="PAS"/>
    <property type="match status" value="1"/>
</dbReference>
<keyword evidence="7" id="KW-0547">Nucleotide-binding</keyword>
<dbReference type="PROSITE" id="PS50885">
    <property type="entry name" value="HAMP"/>
    <property type="match status" value="1"/>
</dbReference>
<dbReference type="SMART" id="SM00304">
    <property type="entry name" value="HAMP"/>
    <property type="match status" value="1"/>
</dbReference>
<evidence type="ECO:0000259" key="13">
    <source>
        <dbReference type="PROSITE" id="PS50109"/>
    </source>
</evidence>
<dbReference type="Pfam" id="PF08448">
    <property type="entry name" value="PAS_4"/>
    <property type="match status" value="1"/>
</dbReference>
<dbReference type="SUPFAM" id="SSF55785">
    <property type="entry name" value="PYP-like sensor domain (PAS domain)"/>
    <property type="match status" value="1"/>
</dbReference>
<dbReference type="InterPro" id="IPR003661">
    <property type="entry name" value="HisK_dim/P_dom"/>
</dbReference>
<dbReference type="SMART" id="SM00387">
    <property type="entry name" value="HATPase_c"/>
    <property type="match status" value="1"/>
</dbReference>
<keyword evidence="8" id="KW-0418">Kinase</keyword>
<organism evidence="16 17">
    <name type="scientific">Desulfomonile tiedjei (strain ATCC 49306 / DSM 6799 / DCB-1)</name>
    <dbReference type="NCBI Taxonomy" id="706587"/>
    <lineage>
        <taxon>Bacteria</taxon>
        <taxon>Pseudomonadati</taxon>
        <taxon>Thermodesulfobacteriota</taxon>
        <taxon>Desulfomonilia</taxon>
        <taxon>Desulfomonilales</taxon>
        <taxon>Desulfomonilaceae</taxon>
        <taxon>Desulfomonile</taxon>
    </lineage>
</organism>
<evidence type="ECO:0000259" key="14">
    <source>
        <dbReference type="PROSITE" id="PS50112"/>
    </source>
</evidence>
<dbReference type="SUPFAM" id="SSF55874">
    <property type="entry name" value="ATPase domain of HSP90 chaperone/DNA topoisomerase II/histidine kinase"/>
    <property type="match status" value="1"/>
</dbReference>
<dbReference type="PRINTS" id="PR00344">
    <property type="entry name" value="BCTRLSENSOR"/>
</dbReference>
<dbReference type="PATRIC" id="fig|706587.4.peg.5739"/>
<evidence type="ECO:0000313" key="17">
    <source>
        <dbReference type="Proteomes" id="UP000006055"/>
    </source>
</evidence>